<dbReference type="RefSeq" id="WP_257821167.1">
    <property type="nucleotide sequence ID" value="NZ_JABXYM010000001.1"/>
</dbReference>
<dbReference type="PRINTS" id="PR00069">
    <property type="entry name" value="ALDKETRDTASE"/>
</dbReference>
<keyword evidence="3" id="KW-1185">Reference proteome</keyword>
<gene>
    <name evidence="2" type="ORF">HXA33_08545</name>
</gene>
<accession>A0A9Q4FZA5</accession>
<protein>
    <submittedName>
        <fullName evidence="2">Aldo/keto reductase</fullName>
    </submittedName>
</protein>
<dbReference type="InterPro" id="IPR053135">
    <property type="entry name" value="AKR2_Oxidoreductase"/>
</dbReference>
<evidence type="ECO:0000313" key="2">
    <source>
        <dbReference type="EMBL" id="MCR6096603.1"/>
    </source>
</evidence>
<dbReference type="CDD" id="cd19086">
    <property type="entry name" value="AKR_AKR11C1"/>
    <property type="match status" value="1"/>
</dbReference>
<dbReference type="InterPro" id="IPR036812">
    <property type="entry name" value="NAD(P)_OxRdtase_dom_sf"/>
</dbReference>
<dbReference type="SUPFAM" id="SSF51430">
    <property type="entry name" value="NAD(P)-linked oxidoreductase"/>
    <property type="match status" value="1"/>
</dbReference>
<comment type="caution">
    <text evidence="2">The sequence shown here is derived from an EMBL/GenBank/DDBJ whole genome shotgun (WGS) entry which is preliminary data.</text>
</comment>
<dbReference type="PANTHER" id="PTHR43312">
    <property type="entry name" value="D-THREO-ALDOSE 1-DEHYDROGENASE"/>
    <property type="match status" value="1"/>
</dbReference>
<dbReference type="PANTHER" id="PTHR43312:SF1">
    <property type="entry name" value="NADP-DEPENDENT OXIDOREDUCTASE DOMAIN-CONTAINING PROTEIN"/>
    <property type="match status" value="1"/>
</dbReference>
<proteinExistence type="predicted"/>
<organism evidence="2 3">
    <name type="scientific">Salipaludibacillus agaradhaerens</name>
    <name type="common">Bacillus agaradhaerens</name>
    <dbReference type="NCBI Taxonomy" id="76935"/>
    <lineage>
        <taxon>Bacteria</taxon>
        <taxon>Bacillati</taxon>
        <taxon>Bacillota</taxon>
        <taxon>Bacilli</taxon>
        <taxon>Bacillales</taxon>
        <taxon>Bacillaceae</taxon>
    </lineage>
</organism>
<dbReference type="InterPro" id="IPR023210">
    <property type="entry name" value="NADP_OxRdtase_dom"/>
</dbReference>
<evidence type="ECO:0000259" key="1">
    <source>
        <dbReference type="Pfam" id="PF00248"/>
    </source>
</evidence>
<dbReference type="Pfam" id="PF00248">
    <property type="entry name" value="Aldo_ket_red"/>
    <property type="match status" value="1"/>
</dbReference>
<reference evidence="2" key="1">
    <citation type="submission" date="2020-06" db="EMBL/GenBank/DDBJ databases">
        <title>Insight into the genomes of haloalkaliphilic bacilli from Kenyan soda lakes.</title>
        <authorList>
            <person name="Mwirichia R."/>
            <person name="Villamizar G.C."/>
            <person name="Poehlein A."/>
            <person name="Mugweru J."/>
            <person name="Kipnyargis A."/>
            <person name="Kiplimo D."/>
            <person name="Orwa P."/>
            <person name="Daniel R."/>
        </authorList>
    </citation>
    <scope>NUCLEOTIDE SEQUENCE</scope>
    <source>
        <strain evidence="2">B1096_S55</strain>
    </source>
</reference>
<sequence length="304" mass="34313">MNKTQLGTSDLYVSELGFGCMSLSDDHLSNQSLIDEAIDRGINFFDTADLYQLGFNEESVGKAIKGKRHNIILASKGGNEWGEGIDGWRWNPDKNYLKEALKRSLQRLNVDYLDLYQLHGGTIDDPIDDVIEAFEDLKQEGLIRYYGISSIRPNVIKAFAEKSSIVSVMMQYSLLDRRPEEWFSLFEKYNISVIARGPVAKGLLTDEFERKLSTDGYLDYTETELLQLLPKLKALAEEAGLSMQQLALRYVMDQSPVATAIAGASKPEQLKENVKSTHASPISLDIRQQLHALVKKSTYDNHRL</sequence>
<dbReference type="EMBL" id="JABXYM010000001">
    <property type="protein sequence ID" value="MCR6096603.1"/>
    <property type="molecule type" value="Genomic_DNA"/>
</dbReference>
<dbReference type="Gene3D" id="3.20.20.100">
    <property type="entry name" value="NADP-dependent oxidoreductase domain"/>
    <property type="match status" value="1"/>
</dbReference>
<dbReference type="InterPro" id="IPR020471">
    <property type="entry name" value="AKR"/>
</dbReference>
<feature type="domain" description="NADP-dependent oxidoreductase" evidence="1">
    <location>
        <begin position="15"/>
        <end position="283"/>
    </location>
</feature>
<name>A0A9Q4FZA5_SALAG</name>
<evidence type="ECO:0000313" key="3">
    <source>
        <dbReference type="Proteomes" id="UP001057753"/>
    </source>
</evidence>
<dbReference type="GO" id="GO:0016491">
    <property type="term" value="F:oxidoreductase activity"/>
    <property type="evidence" value="ECO:0007669"/>
    <property type="project" value="InterPro"/>
</dbReference>
<dbReference type="Proteomes" id="UP001057753">
    <property type="component" value="Unassembled WGS sequence"/>
</dbReference>
<dbReference type="AlphaFoldDB" id="A0A9Q4FZA5"/>